<dbReference type="SMART" id="SM00225">
    <property type="entry name" value="BTB"/>
    <property type="match status" value="1"/>
</dbReference>
<dbReference type="Gene3D" id="2.60.210.10">
    <property type="entry name" value="Apoptosis, Tumor Necrosis Factor Receptor Associated Protein 2, Chain A"/>
    <property type="match status" value="1"/>
</dbReference>
<organism evidence="3 4">
    <name type="scientific">Acaulospora morrowiae</name>
    <dbReference type="NCBI Taxonomy" id="94023"/>
    <lineage>
        <taxon>Eukaryota</taxon>
        <taxon>Fungi</taxon>
        <taxon>Fungi incertae sedis</taxon>
        <taxon>Mucoromycota</taxon>
        <taxon>Glomeromycotina</taxon>
        <taxon>Glomeromycetes</taxon>
        <taxon>Diversisporales</taxon>
        <taxon>Acaulosporaceae</taxon>
        <taxon>Acaulospora</taxon>
    </lineage>
</organism>
<gene>
    <name evidence="3" type="ORF">AMORRO_LOCUS4347</name>
</gene>
<sequence>MDNDIVPSDNSVNNNPFASRLTFEFTINNVKQLNDPVYSPPFGTSSDVFWQLKFIPVNVEHPAYCSLFLVALLNKEESTSTNVGRRQHILPAMIYLKDPTPDLIVLDHRNGLAVPYLKKCLVTHDKFTFKKPQRGAAQLFPRSKLPNDIIIGVGFLAVQWQSQKIPVPFPVTSTSNDLISAWEEQLNRRDIVDVQFNIDGHQIYASSSLLSKRSMYFARLFRQQWAESMIQSQGSTCSEQQSVPRKFTPDASCTPSTTQETETYSPIRYNIEVTDFNHTTFLTMLRFLYTGRASPVNQSEVARDNVLEVFAIADKYLISELRQRAMAKIYRDLTPETAGDILFGWAWKWSDLKELVTNYVIKNFGKIRRTQEWKCIGKRYPNSAELMEETLSLMIPDVSSASSSGAAGKI</sequence>
<dbReference type="InterPro" id="IPR000210">
    <property type="entry name" value="BTB/POZ_dom"/>
</dbReference>
<dbReference type="Pfam" id="PF00651">
    <property type="entry name" value="BTB"/>
    <property type="match status" value="2"/>
</dbReference>
<dbReference type="CDD" id="cd00121">
    <property type="entry name" value="MATH"/>
    <property type="match status" value="1"/>
</dbReference>
<evidence type="ECO:0000256" key="1">
    <source>
        <dbReference type="SAM" id="MobiDB-lite"/>
    </source>
</evidence>
<comment type="caution">
    <text evidence="3">The sequence shown here is derived from an EMBL/GenBank/DDBJ whole genome shotgun (WGS) entry which is preliminary data.</text>
</comment>
<feature type="domain" description="BTB" evidence="2">
    <location>
        <begin position="192"/>
        <end position="297"/>
    </location>
</feature>
<dbReference type="OrthoDB" id="6359816at2759"/>
<reference evidence="3" key="1">
    <citation type="submission" date="2021-06" db="EMBL/GenBank/DDBJ databases">
        <authorList>
            <person name="Kallberg Y."/>
            <person name="Tangrot J."/>
            <person name="Rosling A."/>
        </authorList>
    </citation>
    <scope>NUCLEOTIDE SEQUENCE</scope>
    <source>
        <strain evidence="3">CL551</strain>
    </source>
</reference>
<protein>
    <submittedName>
        <fullName evidence="3">8171_t:CDS:1</fullName>
    </submittedName>
</protein>
<dbReference type="SUPFAM" id="SSF54695">
    <property type="entry name" value="POZ domain"/>
    <property type="match status" value="1"/>
</dbReference>
<dbReference type="InterPro" id="IPR002083">
    <property type="entry name" value="MATH/TRAF_dom"/>
</dbReference>
<evidence type="ECO:0000313" key="3">
    <source>
        <dbReference type="EMBL" id="CAG8524019.1"/>
    </source>
</evidence>
<dbReference type="InterPro" id="IPR008974">
    <property type="entry name" value="TRAF-like"/>
</dbReference>
<dbReference type="GO" id="GO:0030163">
    <property type="term" value="P:protein catabolic process"/>
    <property type="evidence" value="ECO:0007669"/>
    <property type="project" value="UniProtKB-ARBA"/>
</dbReference>
<dbReference type="CDD" id="cd18186">
    <property type="entry name" value="BTB_POZ_ZBTB_KLHL-like"/>
    <property type="match status" value="1"/>
</dbReference>
<keyword evidence="4" id="KW-1185">Reference proteome</keyword>
<dbReference type="PROSITE" id="PS50097">
    <property type="entry name" value="BTB"/>
    <property type="match status" value="1"/>
</dbReference>
<dbReference type="EMBL" id="CAJVPV010002344">
    <property type="protein sequence ID" value="CAG8524019.1"/>
    <property type="molecule type" value="Genomic_DNA"/>
</dbReference>
<evidence type="ECO:0000313" key="4">
    <source>
        <dbReference type="Proteomes" id="UP000789342"/>
    </source>
</evidence>
<dbReference type="CDD" id="cd14733">
    <property type="entry name" value="BACK"/>
    <property type="match status" value="1"/>
</dbReference>
<dbReference type="AlphaFoldDB" id="A0A9N9ABV7"/>
<dbReference type="InterPro" id="IPR011333">
    <property type="entry name" value="SKP1/BTB/POZ_sf"/>
</dbReference>
<accession>A0A9N9ABV7</accession>
<evidence type="ECO:0000259" key="2">
    <source>
        <dbReference type="PROSITE" id="PS50097"/>
    </source>
</evidence>
<dbReference type="Gene3D" id="3.30.710.10">
    <property type="entry name" value="Potassium Channel Kv1.1, Chain A"/>
    <property type="match status" value="1"/>
</dbReference>
<proteinExistence type="predicted"/>
<dbReference type="Proteomes" id="UP000789342">
    <property type="component" value="Unassembled WGS sequence"/>
</dbReference>
<dbReference type="PANTHER" id="PTHR24413">
    <property type="entry name" value="SPECKLE-TYPE POZ PROTEIN"/>
    <property type="match status" value="1"/>
</dbReference>
<feature type="region of interest" description="Disordered" evidence="1">
    <location>
        <begin position="240"/>
        <end position="259"/>
    </location>
</feature>
<name>A0A9N9ABV7_9GLOM</name>